<dbReference type="PRINTS" id="PR01438">
    <property type="entry name" value="UNVRSLSTRESS"/>
</dbReference>
<accession>A0A1W2GZ32</accession>
<dbReference type="InterPro" id="IPR014729">
    <property type="entry name" value="Rossmann-like_a/b/a_fold"/>
</dbReference>
<gene>
    <name evidence="3" type="ORF">SAMN00777080_0493</name>
</gene>
<keyword evidence="4" id="KW-1185">Reference proteome</keyword>
<evidence type="ECO:0000259" key="2">
    <source>
        <dbReference type="Pfam" id="PF00582"/>
    </source>
</evidence>
<dbReference type="Gene3D" id="3.40.50.620">
    <property type="entry name" value="HUPs"/>
    <property type="match status" value="2"/>
</dbReference>
<dbReference type="SUPFAM" id="SSF52402">
    <property type="entry name" value="Adenine nucleotide alpha hydrolases-like"/>
    <property type="match status" value="2"/>
</dbReference>
<evidence type="ECO:0000256" key="1">
    <source>
        <dbReference type="ARBA" id="ARBA00008791"/>
    </source>
</evidence>
<reference evidence="4" key="1">
    <citation type="submission" date="2017-04" db="EMBL/GenBank/DDBJ databases">
        <authorList>
            <person name="Varghese N."/>
            <person name="Submissions S."/>
        </authorList>
    </citation>
    <scope>NUCLEOTIDE SEQUENCE [LARGE SCALE GENOMIC DNA]</scope>
    <source>
        <strain evidence="4">DSM 16537</strain>
    </source>
</reference>
<organism evidence="3 4">
    <name type="scientific">Aquiflexum balticum DSM 16537</name>
    <dbReference type="NCBI Taxonomy" id="758820"/>
    <lineage>
        <taxon>Bacteria</taxon>
        <taxon>Pseudomonadati</taxon>
        <taxon>Bacteroidota</taxon>
        <taxon>Cytophagia</taxon>
        <taxon>Cytophagales</taxon>
        <taxon>Cyclobacteriaceae</taxon>
        <taxon>Aquiflexum</taxon>
    </lineage>
</organism>
<sequence>MVFYKSTINHAMFKKIALAIAFSPRLEALICEAKRIKDIFSAELLLIHVGEKSPELENNLQQLLTKHGLNESQIKTIWQKGNPANKIIQTCTEENVDFLVAGALKTEGFFKYYIGSIARKIIRKAKCSVLILVDPLEEPTPFQRVVINGTQQDQTPFVIEKGLDWCKYDQAKQVFIVNEIKMYGFQMATAGEGGEEEISNTRRKLVAEEVAYVENILNKLDKGDLKVSIKITCGKWGVELARFATDTKADLLIVGDEGKLGFLDRLFPHDLEDILSDLPCNLLILKNL</sequence>
<feature type="domain" description="UspA" evidence="2">
    <location>
        <begin position="12"/>
        <end position="131"/>
    </location>
</feature>
<proteinExistence type="inferred from homology"/>
<evidence type="ECO:0000313" key="4">
    <source>
        <dbReference type="Proteomes" id="UP000192333"/>
    </source>
</evidence>
<dbReference type="InterPro" id="IPR006016">
    <property type="entry name" value="UspA"/>
</dbReference>
<comment type="similarity">
    <text evidence="1">Belongs to the universal stress protein A family.</text>
</comment>
<dbReference type="AlphaFoldDB" id="A0A1W2GZ32"/>
<feature type="domain" description="UspA" evidence="2">
    <location>
        <begin position="206"/>
        <end position="286"/>
    </location>
</feature>
<dbReference type="PANTHER" id="PTHR46268">
    <property type="entry name" value="STRESS RESPONSE PROTEIN NHAX"/>
    <property type="match status" value="1"/>
</dbReference>
<dbReference type="EMBL" id="LT838813">
    <property type="protein sequence ID" value="SMD41957.1"/>
    <property type="molecule type" value="Genomic_DNA"/>
</dbReference>
<dbReference type="STRING" id="758820.SAMN00777080_0493"/>
<dbReference type="Pfam" id="PF00582">
    <property type="entry name" value="Usp"/>
    <property type="match status" value="2"/>
</dbReference>
<dbReference type="Proteomes" id="UP000192333">
    <property type="component" value="Chromosome I"/>
</dbReference>
<protein>
    <submittedName>
        <fullName evidence="3">Nucleotide-binding universal stress protein, UspA family</fullName>
    </submittedName>
</protein>
<dbReference type="InterPro" id="IPR006015">
    <property type="entry name" value="Universal_stress_UspA"/>
</dbReference>
<evidence type="ECO:0000313" key="3">
    <source>
        <dbReference type="EMBL" id="SMD41957.1"/>
    </source>
</evidence>
<name>A0A1W2GZ32_9BACT</name>
<dbReference type="CDD" id="cd00293">
    <property type="entry name" value="USP-like"/>
    <property type="match status" value="1"/>
</dbReference>
<dbReference type="PANTHER" id="PTHR46268:SF6">
    <property type="entry name" value="UNIVERSAL STRESS PROTEIN UP12"/>
    <property type="match status" value="1"/>
</dbReference>